<proteinExistence type="predicted"/>
<evidence type="ECO:0000313" key="2">
    <source>
        <dbReference type="EMBL" id="KAJ0219153.1"/>
    </source>
</evidence>
<keyword evidence="3" id="KW-1185">Reference proteome</keyword>
<dbReference type="EMBL" id="NBSK02000003">
    <property type="protein sequence ID" value="KAJ0219153.1"/>
    <property type="molecule type" value="Genomic_DNA"/>
</dbReference>
<dbReference type="Pfam" id="PF10551">
    <property type="entry name" value="MULE"/>
    <property type="match status" value="1"/>
</dbReference>
<dbReference type="PANTHER" id="PTHR31973:SF187">
    <property type="entry name" value="MUTATOR TRANSPOSASE MUDRA PROTEIN"/>
    <property type="match status" value="1"/>
</dbReference>
<evidence type="ECO:0000259" key="1">
    <source>
        <dbReference type="Pfam" id="PF10551"/>
    </source>
</evidence>
<comment type="caution">
    <text evidence="2">The sequence shown here is derived from an EMBL/GenBank/DDBJ whole genome shotgun (WGS) entry which is preliminary data.</text>
</comment>
<dbReference type="InterPro" id="IPR018289">
    <property type="entry name" value="MULE_transposase_dom"/>
</dbReference>
<dbReference type="Proteomes" id="UP000235145">
    <property type="component" value="Unassembled WGS sequence"/>
</dbReference>
<protein>
    <recommendedName>
        <fullName evidence="1">MULE transposase domain-containing protein</fullName>
    </recommendedName>
</protein>
<accession>A0A9R1W8I8</accession>
<organism evidence="2 3">
    <name type="scientific">Lactuca sativa</name>
    <name type="common">Garden lettuce</name>
    <dbReference type="NCBI Taxonomy" id="4236"/>
    <lineage>
        <taxon>Eukaryota</taxon>
        <taxon>Viridiplantae</taxon>
        <taxon>Streptophyta</taxon>
        <taxon>Embryophyta</taxon>
        <taxon>Tracheophyta</taxon>
        <taxon>Spermatophyta</taxon>
        <taxon>Magnoliopsida</taxon>
        <taxon>eudicotyledons</taxon>
        <taxon>Gunneridae</taxon>
        <taxon>Pentapetalae</taxon>
        <taxon>asterids</taxon>
        <taxon>campanulids</taxon>
        <taxon>Asterales</taxon>
        <taxon>Asteraceae</taxon>
        <taxon>Cichorioideae</taxon>
        <taxon>Cichorieae</taxon>
        <taxon>Lactucinae</taxon>
        <taxon>Lactuca</taxon>
    </lineage>
</organism>
<sequence length="282" mass="33254">METHEESFQRLRLYCYKLEKMNLGTVQAFQTSLHSIIIIDVAYLKGKYLGTIFIYVGMDDNNQTIPIAFGVGKTESVESWSWFYQDSTNVSGTCRKCSRSCFHVVWYNIMTSYSVESINALSRDARKLPITMLIDFFRATMQRWWCQRRKGRAKSKKDITEYAEKVIDTRINKSSAYRVYQIDQSRYEVANQMKNGIVNFESRCFTCGKRKSSNIPCSHAMSEFNELRYQHCNTWVSSYFTIETYRSTYREVVFPMLLPAEYEQLEEMMVVLPPLMDKRQVR</sequence>
<reference evidence="2 3" key="1">
    <citation type="journal article" date="2017" name="Nat. Commun.">
        <title>Genome assembly with in vitro proximity ligation data and whole-genome triplication in lettuce.</title>
        <authorList>
            <person name="Reyes-Chin-Wo S."/>
            <person name="Wang Z."/>
            <person name="Yang X."/>
            <person name="Kozik A."/>
            <person name="Arikit S."/>
            <person name="Song C."/>
            <person name="Xia L."/>
            <person name="Froenicke L."/>
            <person name="Lavelle D.O."/>
            <person name="Truco M.J."/>
            <person name="Xia R."/>
            <person name="Zhu S."/>
            <person name="Xu C."/>
            <person name="Xu H."/>
            <person name="Xu X."/>
            <person name="Cox K."/>
            <person name="Korf I."/>
            <person name="Meyers B.C."/>
            <person name="Michelmore R.W."/>
        </authorList>
    </citation>
    <scope>NUCLEOTIDE SEQUENCE [LARGE SCALE GENOMIC DNA]</scope>
    <source>
        <strain evidence="3">cv. Salinas</strain>
        <tissue evidence="2">Seedlings</tissue>
    </source>
</reference>
<evidence type="ECO:0000313" key="3">
    <source>
        <dbReference type="Proteomes" id="UP000235145"/>
    </source>
</evidence>
<name>A0A9R1W8I8_LACSA</name>
<dbReference type="PANTHER" id="PTHR31973">
    <property type="entry name" value="POLYPROTEIN, PUTATIVE-RELATED"/>
    <property type="match status" value="1"/>
</dbReference>
<dbReference type="AlphaFoldDB" id="A0A9R1W8I8"/>
<gene>
    <name evidence="2" type="ORF">LSAT_V11C300148450</name>
</gene>
<feature type="domain" description="MULE transposase" evidence="1">
    <location>
        <begin position="37"/>
        <end position="91"/>
    </location>
</feature>